<accession>A0A7G7BIL9</accession>
<evidence type="ECO:0000313" key="3">
    <source>
        <dbReference type="EMBL" id="QNE75184.1"/>
    </source>
</evidence>
<gene>
    <name evidence="3" type="ORF">F0344_11720</name>
</gene>
<dbReference type="Proteomes" id="UP000515307">
    <property type="component" value="Chromosome"/>
</dbReference>
<reference evidence="4" key="1">
    <citation type="submission" date="2019-10" db="EMBL/GenBank/DDBJ databases">
        <title>Antimicrobial potential of Antarctic Bacteria.</title>
        <authorList>
            <person name="Benaud N."/>
            <person name="Edwards R.J."/>
            <person name="Ferrari B.C."/>
        </authorList>
    </citation>
    <scope>NUCLEOTIDE SEQUENCE [LARGE SCALE GENOMIC DNA]</scope>
    <source>
        <strain evidence="4">NBSH44</strain>
    </source>
</reference>
<name>A0A7G7BIL9_9ACTN</name>
<evidence type="ECO:0000256" key="2">
    <source>
        <dbReference type="RuleBase" id="RU362080"/>
    </source>
</evidence>
<proteinExistence type="inferred from homology"/>
<evidence type="ECO:0000256" key="1">
    <source>
        <dbReference type="ARBA" id="ARBA00009981"/>
    </source>
</evidence>
<comment type="function">
    <text evidence="2">Antitoxin component of a type II toxin-antitoxin (TA) system.</text>
</comment>
<dbReference type="InterPro" id="IPR006442">
    <property type="entry name" value="Antitoxin_Phd/YefM"/>
</dbReference>
<dbReference type="KEGG" id="sfiy:F0344_11720"/>
<dbReference type="Pfam" id="PF02604">
    <property type="entry name" value="PhdYeFM_antitox"/>
    <property type="match status" value="1"/>
</dbReference>
<dbReference type="PANTHER" id="PTHR33713">
    <property type="entry name" value="ANTITOXIN YAFN-RELATED"/>
    <property type="match status" value="1"/>
</dbReference>
<sequence>MTITGTEARRDFFPLLKKVNDDHAPVRIASKQGNAVLMAESDYEAWTETMYLLGNARTAAELMESVAELDAGRGTVRDLIDPEAAE</sequence>
<comment type="similarity">
    <text evidence="1 2">Belongs to the phD/YefM antitoxin family.</text>
</comment>
<dbReference type="InterPro" id="IPR051405">
    <property type="entry name" value="phD/YefM_antitoxin"/>
</dbReference>
<dbReference type="InterPro" id="IPR036165">
    <property type="entry name" value="YefM-like_sf"/>
</dbReference>
<protein>
    <recommendedName>
        <fullName evidence="2">Antitoxin</fullName>
    </recommendedName>
</protein>
<evidence type="ECO:0000313" key="4">
    <source>
        <dbReference type="Proteomes" id="UP000515307"/>
    </source>
</evidence>
<dbReference type="PANTHER" id="PTHR33713:SF6">
    <property type="entry name" value="ANTITOXIN YEFM"/>
    <property type="match status" value="1"/>
</dbReference>
<dbReference type="Gene3D" id="1.10.1220.170">
    <property type="match status" value="1"/>
</dbReference>
<dbReference type="RefSeq" id="WP_138358631.1">
    <property type="nucleotide sequence ID" value="NZ_CP045702.1"/>
</dbReference>
<dbReference type="SUPFAM" id="SSF143120">
    <property type="entry name" value="YefM-like"/>
    <property type="match status" value="1"/>
</dbReference>
<dbReference type="NCBIfam" id="TIGR01552">
    <property type="entry name" value="phd_fam"/>
    <property type="match status" value="1"/>
</dbReference>
<organism evidence="3 4">
    <name type="scientific">Streptomyces finlayi</name>
    <dbReference type="NCBI Taxonomy" id="67296"/>
    <lineage>
        <taxon>Bacteria</taxon>
        <taxon>Bacillati</taxon>
        <taxon>Actinomycetota</taxon>
        <taxon>Actinomycetes</taxon>
        <taxon>Kitasatosporales</taxon>
        <taxon>Streptomycetaceae</taxon>
        <taxon>Streptomyces</taxon>
    </lineage>
</organism>
<dbReference type="EMBL" id="CP045702">
    <property type="protein sequence ID" value="QNE75184.1"/>
    <property type="molecule type" value="Genomic_DNA"/>
</dbReference>
<dbReference type="Gene3D" id="3.40.1620.10">
    <property type="entry name" value="YefM-like domain"/>
    <property type="match status" value="1"/>
</dbReference>
<keyword evidence="4" id="KW-1185">Reference proteome</keyword>
<dbReference type="AlphaFoldDB" id="A0A7G7BIL9"/>